<organism evidence="2 3">
    <name type="scientific">Streptomyces salinarius</name>
    <dbReference type="NCBI Taxonomy" id="2762598"/>
    <lineage>
        <taxon>Bacteria</taxon>
        <taxon>Bacillati</taxon>
        <taxon>Actinomycetota</taxon>
        <taxon>Actinomycetes</taxon>
        <taxon>Kitasatosporales</taxon>
        <taxon>Streptomycetaceae</taxon>
        <taxon>Streptomyces</taxon>
    </lineage>
</organism>
<evidence type="ECO:0000313" key="2">
    <source>
        <dbReference type="EMBL" id="MFI7876013.1"/>
    </source>
</evidence>
<dbReference type="Pfam" id="PF13560">
    <property type="entry name" value="HTH_31"/>
    <property type="match status" value="1"/>
</dbReference>
<reference evidence="2 3" key="1">
    <citation type="submission" date="2024-07" db="EMBL/GenBank/DDBJ databases">
        <title>Whole genome sequencing of Prodigiosin pigment-producing Streptomyces salinarius isolated from rhizosphere soil of Arachis hypogaea.</title>
        <authorList>
            <person name="Vidhya A."/>
            <person name="Ramya S."/>
        </authorList>
    </citation>
    <scope>NUCLEOTIDE SEQUENCE [LARGE SCALE GENOMIC DNA]</scope>
    <source>
        <strain evidence="2 3">VRMG2420</strain>
    </source>
</reference>
<proteinExistence type="predicted"/>
<dbReference type="PROSITE" id="PS50943">
    <property type="entry name" value="HTH_CROC1"/>
    <property type="match status" value="1"/>
</dbReference>
<sequence length="209" mass="23436">MAVMVRAASFEELAAAFSQALEASKYSTTRLAEKAAVSRTTISDFRAGRRLPTEMALYRIATALGMPEQQRDRLLREARVWRQADQARSGGRLQAHPGPFGQPDPLRAADPEQLQHVLGAVHLWAGKPSLRELERRSDGILRRSTISDMLRGKPARLPDYDRYLEFLRACGIEGPNLEIWVFIWRRLQAMESPELASWMPGVVPAVTAS</sequence>
<dbReference type="CDD" id="cd00093">
    <property type="entry name" value="HTH_XRE"/>
    <property type="match status" value="1"/>
</dbReference>
<dbReference type="Proteomes" id="UP001614264">
    <property type="component" value="Unassembled WGS sequence"/>
</dbReference>
<dbReference type="SUPFAM" id="SSF47413">
    <property type="entry name" value="lambda repressor-like DNA-binding domains"/>
    <property type="match status" value="1"/>
</dbReference>
<name>A0ABW8BMK3_9ACTN</name>
<dbReference type="InterPro" id="IPR001387">
    <property type="entry name" value="Cro/C1-type_HTH"/>
</dbReference>
<protein>
    <submittedName>
        <fullName evidence="2">Helix-turn-helix domain-containing protein</fullName>
    </submittedName>
</protein>
<dbReference type="EMBL" id="JBITPR010000066">
    <property type="protein sequence ID" value="MFI7876013.1"/>
    <property type="molecule type" value="Genomic_DNA"/>
</dbReference>
<feature type="domain" description="HTH cro/C1-type" evidence="1">
    <location>
        <begin position="31"/>
        <end position="71"/>
    </location>
</feature>
<dbReference type="InterPro" id="IPR010982">
    <property type="entry name" value="Lambda_DNA-bd_dom_sf"/>
</dbReference>
<accession>A0ABW8BMK3</accession>
<dbReference type="Gene3D" id="1.10.260.40">
    <property type="entry name" value="lambda repressor-like DNA-binding domains"/>
    <property type="match status" value="1"/>
</dbReference>
<evidence type="ECO:0000259" key="1">
    <source>
        <dbReference type="PROSITE" id="PS50943"/>
    </source>
</evidence>
<dbReference type="RefSeq" id="WP_399594963.1">
    <property type="nucleotide sequence ID" value="NZ_JBITPR010000066.1"/>
</dbReference>
<keyword evidence="3" id="KW-1185">Reference proteome</keyword>
<gene>
    <name evidence="2" type="ORF">AB4829_36145</name>
</gene>
<evidence type="ECO:0000313" key="3">
    <source>
        <dbReference type="Proteomes" id="UP001614264"/>
    </source>
</evidence>
<comment type="caution">
    <text evidence="2">The sequence shown here is derived from an EMBL/GenBank/DDBJ whole genome shotgun (WGS) entry which is preliminary data.</text>
</comment>
<dbReference type="SMART" id="SM00530">
    <property type="entry name" value="HTH_XRE"/>
    <property type="match status" value="1"/>
</dbReference>